<feature type="compositionally biased region" description="Low complexity" evidence="1">
    <location>
        <begin position="69"/>
        <end position="83"/>
    </location>
</feature>
<protein>
    <submittedName>
        <fullName evidence="2">Uncharacterized protein</fullName>
    </submittedName>
</protein>
<keyword evidence="3" id="KW-1185">Reference proteome</keyword>
<accession>A0A0F8BSK4</accession>
<reference evidence="2 3" key="1">
    <citation type="submission" date="2015-04" db="EMBL/GenBank/DDBJ databases">
        <title>Genome sequence of Ceratocystis platani, a major pathogen of plane trees.</title>
        <authorList>
            <person name="Belbahri L."/>
        </authorList>
    </citation>
    <scope>NUCLEOTIDE SEQUENCE [LARGE SCALE GENOMIC DNA]</scope>
    <source>
        <strain evidence="2 3">CFO</strain>
    </source>
</reference>
<dbReference type="EMBL" id="LBBL01000090">
    <property type="protein sequence ID" value="KKF95523.1"/>
    <property type="molecule type" value="Genomic_DNA"/>
</dbReference>
<evidence type="ECO:0000313" key="2">
    <source>
        <dbReference type="EMBL" id="KKF95523.1"/>
    </source>
</evidence>
<name>A0A0F8BSK4_CERFI</name>
<feature type="region of interest" description="Disordered" evidence="1">
    <location>
        <begin position="44"/>
        <end position="83"/>
    </location>
</feature>
<evidence type="ECO:0000256" key="1">
    <source>
        <dbReference type="SAM" id="MobiDB-lite"/>
    </source>
</evidence>
<proteinExistence type="predicted"/>
<comment type="caution">
    <text evidence="2">The sequence shown here is derived from an EMBL/GenBank/DDBJ whole genome shotgun (WGS) entry which is preliminary data.</text>
</comment>
<dbReference type="OrthoDB" id="4509729at2759"/>
<gene>
    <name evidence="2" type="ORF">CFO_g2118</name>
</gene>
<dbReference type="AlphaFoldDB" id="A0A0F8BSK4"/>
<feature type="compositionally biased region" description="Low complexity" evidence="1">
    <location>
        <begin position="44"/>
        <end position="61"/>
    </location>
</feature>
<dbReference type="Proteomes" id="UP000034841">
    <property type="component" value="Unassembled WGS sequence"/>
</dbReference>
<organism evidence="2 3">
    <name type="scientific">Ceratocystis fimbriata f. sp. platani</name>
    <dbReference type="NCBI Taxonomy" id="88771"/>
    <lineage>
        <taxon>Eukaryota</taxon>
        <taxon>Fungi</taxon>
        <taxon>Dikarya</taxon>
        <taxon>Ascomycota</taxon>
        <taxon>Pezizomycotina</taxon>
        <taxon>Sordariomycetes</taxon>
        <taxon>Hypocreomycetidae</taxon>
        <taxon>Microascales</taxon>
        <taxon>Ceratocystidaceae</taxon>
        <taxon>Ceratocystis</taxon>
    </lineage>
</organism>
<evidence type="ECO:0000313" key="3">
    <source>
        <dbReference type="Proteomes" id="UP000034841"/>
    </source>
</evidence>
<sequence length="168" mass="18480">MSPSISHSELTMQYFLQLQAEHSALTSQIDAHRASALDSCFTAAPPSTSASPATTVSSPTTSPAPCPLPALSRNHSRSSRCSSLNASVGIGMGMGVWPWATDELDVQAEERRLSDVNEDIKRTLTELLNCDDVRKDSNRRMWVQSRLMETERELRSGRRRRSAASSET</sequence>